<evidence type="ECO:0008006" key="3">
    <source>
        <dbReference type="Google" id="ProtNLM"/>
    </source>
</evidence>
<dbReference type="InterPro" id="IPR050867">
    <property type="entry name" value="NiFe/NiFeSe_hydrgnase_LSU"/>
</dbReference>
<sequence>MSFAIRNKIDVTVWLAADVIAAVEILPRARPLLARLFAGRPASSLLKQIPRLFALCAVAQQTALLSAIETARDEAITRTTKQHRIALVVAERIAELLRGLLVGHLAQDIAGAAAIRSVMQGMSALIGSGQPACGAARREATARIVAGLAAIGMPNGDGAPRPGSPLAIRIAALDEIDLKSIRIAHSFLSVADDRNIIERLLGDDPTFCHCPDLGGRAPETGPWARQMTRDRLWLGRSGAVERLKARIAEIVRLCDWLKSGAHIDSAEPGIIESYRLGSGRAATAVECARGRLYHAVELDPQGQICRFEFLAPTEWNFHRSGPVVRNLQGAVLTARRHQKAVRAVIESLDPCVGFTLRFRKVDDA</sequence>
<keyword evidence="2" id="KW-1185">Reference proteome</keyword>
<dbReference type="InterPro" id="IPR029014">
    <property type="entry name" value="NiFe-Hase_large"/>
</dbReference>
<gene>
    <name evidence="1" type="ORF">FNJ47_20185</name>
</gene>
<dbReference type="SUPFAM" id="SSF56762">
    <property type="entry name" value="HydB/Nqo4-like"/>
    <property type="match status" value="1"/>
</dbReference>
<protein>
    <recommendedName>
        <fullName evidence="3">Hydrogenase assembly protein HupF</fullName>
    </recommendedName>
</protein>
<dbReference type="PANTHER" id="PTHR42958:SF4">
    <property type="entry name" value="HYDROGENASE EXPRESSION_FORMATION PROTEIN HUPK"/>
    <property type="match status" value="1"/>
</dbReference>
<evidence type="ECO:0000313" key="1">
    <source>
        <dbReference type="EMBL" id="NEU98085.1"/>
    </source>
</evidence>
<dbReference type="PANTHER" id="PTHR42958">
    <property type="entry name" value="HYDROGENASE-2 LARGE CHAIN"/>
    <property type="match status" value="1"/>
</dbReference>
<proteinExistence type="predicted"/>
<dbReference type="EMBL" id="VKHP01000079">
    <property type="protein sequence ID" value="NEU98085.1"/>
    <property type="molecule type" value="Genomic_DNA"/>
</dbReference>
<dbReference type="AlphaFoldDB" id="A0A6P1BI68"/>
<comment type="caution">
    <text evidence="1">The sequence shown here is derived from an EMBL/GenBank/DDBJ whole genome shotgun (WGS) entry which is preliminary data.</text>
</comment>
<dbReference type="RefSeq" id="WP_163156075.1">
    <property type="nucleotide sequence ID" value="NZ_VKHP01000079.1"/>
</dbReference>
<dbReference type="Proteomes" id="UP000468531">
    <property type="component" value="Unassembled WGS sequence"/>
</dbReference>
<organism evidence="1 2">
    <name type="scientific">Bradyrhizobium uaiense</name>
    <dbReference type="NCBI Taxonomy" id="2594946"/>
    <lineage>
        <taxon>Bacteria</taxon>
        <taxon>Pseudomonadati</taxon>
        <taxon>Pseudomonadota</taxon>
        <taxon>Alphaproteobacteria</taxon>
        <taxon>Hyphomicrobiales</taxon>
        <taxon>Nitrobacteraceae</taxon>
        <taxon>Bradyrhizobium</taxon>
    </lineage>
</organism>
<reference evidence="1 2" key="1">
    <citation type="journal article" date="2020" name="Arch. Microbiol.">
        <title>Bradyrhizobium uaiense sp. nov., a new highly efficient cowpea symbiont.</title>
        <authorList>
            <person name="Cabral Michel D."/>
            <person name="Azarias Guimaraes A."/>
            <person name="Martins da Costa E."/>
            <person name="Soares de Carvalho T."/>
            <person name="Balsanelli E."/>
            <person name="Willems A."/>
            <person name="Maltempi de Souza E."/>
            <person name="de Souza Moreira F.M."/>
        </authorList>
    </citation>
    <scope>NUCLEOTIDE SEQUENCE [LARGE SCALE GENOMIC DNA]</scope>
    <source>
        <strain evidence="1 2">UFLA 03-164</strain>
    </source>
</reference>
<evidence type="ECO:0000313" key="2">
    <source>
        <dbReference type="Proteomes" id="UP000468531"/>
    </source>
</evidence>
<accession>A0A6P1BI68</accession>
<name>A0A6P1BI68_9BRAD</name>
<dbReference type="Gene3D" id="1.10.645.10">
    <property type="entry name" value="Cytochrome-c3 Hydrogenase, chain B"/>
    <property type="match status" value="2"/>
</dbReference>